<dbReference type="PANTHER" id="PTHR12709">
    <property type="entry name" value="DNA-DIRECTED RNA POLYMERASE II, III"/>
    <property type="match status" value="1"/>
</dbReference>
<dbReference type="InterPro" id="IPR005576">
    <property type="entry name" value="Rpb7-like_N"/>
</dbReference>
<dbReference type="Pfam" id="PF03876">
    <property type="entry name" value="SHS2_Rpb7-N"/>
    <property type="match status" value="1"/>
</dbReference>
<accession>A0A3P7TC69</accession>
<dbReference type="AlphaFoldDB" id="A0A183F1V7"/>
<sequence>MFVLALLEDTIAIKPHELGKELGAVLRRRINQRLSNKVVPDLGLCICVYDLLEFRLVVFRPHVDEVIQARVVSSNSSGLTLSVEFFEDIVIPADRLPEPHVFEQTEQIWYWEYPSEDGEPPAKLYMDPGKTVRFRVVENIFK</sequence>
<dbReference type="Proteomes" id="UP000050761">
    <property type="component" value="Unassembled WGS sequence"/>
</dbReference>
<evidence type="ECO:0000256" key="4">
    <source>
        <dbReference type="ARBA" id="ARBA00023163"/>
    </source>
</evidence>
<evidence type="ECO:0000256" key="3">
    <source>
        <dbReference type="ARBA" id="ARBA00022478"/>
    </source>
</evidence>
<dbReference type="OrthoDB" id="10256606at2759"/>
<protein>
    <submittedName>
        <fullName evidence="10">DNA-directed RNA polymerase III subunit RPC8</fullName>
    </submittedName>
</protein>
<comment type="similarity">
    <text evidence="2">Belongs to the eukaryotic RPB7/RPC8 RNA polymerase subunit family.</text>
</comment>
<dbReference type="InterPro" id="IPR036898">
    <property type="entry name" value="RNA_pol_Rpb7-like_N_sf"/>
</dbReference>
<name>A0A183F1V7_HELPZ</name>
<evidence type="ECO:0000313" key="9">
    <source>
        <dbReference type="Proteomes" id="UP000050761"/>
    </source>
</evidence>
<dbReference type="WBParaSite" id="HPBE_0000005801-mRNA-1">
    <property type="protein sequence ID" value="HPBE_0000005801-mRNA-1"/>
    <property type="gene ID" value="HPBE_0000005801"/>
</dbReference>
<feature type="domain" description="RNA polymerase III subunit Rpc25" evidence="7">
    <location>
        <begin position="65"/>
        <end position="141"/>
    </location>
</feature>
<proteinExistence type="inferred from homology"/>
<dbReference type="SUPFAM" id="SSF50249">
    <property type="entry name" value="Nucleic acid-binding proteins"/>
    <property type="match status" value="1"/>
</dbReference>
<dbReference type="InterPro" id="IPR013238">
    <property type="entry name" value="RNA_pol_III_Rbc25"/>
</dbReference>
<dbReference type="Pfam" id="PF08292">
    <property type="entry name" value="RNA_pol_Rbc25"/>
    <property type="match status" value="1"/>
</dbReference>
<dbReference type="SUPFAM" id="SSF88798">
    <property type="entry name" value="N-terminal, heterodimerisation domain of RBP7 (RpoE)"/>
    <property type="match status" value="1"/>
</dbReference>
<keyword evidence="3" id="KW-0240">DNA-directed RNA polymerase</keyword>
<feature type="domain" description="RNA polymerase Rpb7-like N-terminal" evidence="6">
    <location>
        <begin position="8"/>
        <end position="52"/>
    </location>
</feature>
<evidence type="ECO:0000256" key="2">
    <source>
        <dbReference type="ARBA" id="ARBA00009307"/>
    </source>
</evidence>
<evidence type="ECO:0000313" key="8">
    <source>
        <dbReference type="EMBL" id="VDO18441.1"/>
    </source>
</evidence>
<evidence type="ECO:0000259" key="6">
    <source>
        <dbReference type="Pfam" id="PF03876"/>
    </source>
</evidence>
<comment type="subcellular location">
    <subcellularLocation>
        <location evidence="1">Nucleus</location>
    </subcellularLocation>
</comment>
<evidence type="ECO:0000313" key="10">
    <source>
        <dbReference type="WBParaSite" id="HPBE_0000005801-mRNA-1"/>
    </source>
</evidence>
<accession>A0A183F1V7</accession>
<reference evidence="8 9" key="1">
    <citation type="submission" date="2018-11" db="EMBL/GenBank/DDBJ databases">
        <authorList>
            <consortium name="Pathogen Informatics"/>
        </authorList>
    </citation>
    <scope>NUCLEOTIDE SEQUENCE [LARGE SCALE GENOMIC DNA]</scope>
</reference>
<keyword evidence="9" id="KW-1185">Reference proteome</keyword>
<evidence type="ECO:0000256" key="5">
    <source>
        <dbReference type="ARBA" id="ARBA00023242"/>
    </source>
</evidence>
<dbReference type="InterPro" id="IPR045113">
    <property type="entry name" value="Rpb7-like"/>
</dbReference>
<reference evidence="10" key="2">
    <citation type="submission" date="2019-09" db="UniProtKB">
        <authorList>
            <consortium name="WormBaseParasite"/>
        </authorList>
    </citation>
    <scope>IDENTIFICATION</scope>
</reference>
<dbReference type="InterPro" id="IPR012340">
    <property type="entry name" value="NA-bd_OB-fold"/>
</dbReference>
<gene>
    <name evidence="8" type="ORF">HPBE_LOCUS59</name>
</gene>
<dbReference type="PANTHER" id="PTHR12709:SF1">
    <property type="entry name" value="DNA-DIRECTED RNA POLYMERASE III SUBUNIT RPC8"/>
    <property type="match status" value="1"/>
</dbReference>
<dbReference type="Gene3D" id="3.30.1490.120">
    <property type="entry name" value="RNA polymerase Rpb7-like, N-terminal domain"/>
    <property type="match status" value="1"/>
</dbReference>
<dbReference type="Gene3D" id="2.40.50.140">
    <property type="entry name" value="Nucleic acid-binding proteins"/>
    <property type="match status" value="1"/>
</dbReference>
<keyword evidence="5" id="KW-0539">Nucleus</keyword>
<keyword evidence="4" id="KW-0804">Transcription</keyword>
<evidence type="ECO:0000259" key="7">
    <source>
        <dbReference type="Pfam" id="PF08292"/>
    </source>
</evidence>
<organism evidence="9 10">
    <name type="scientific">Heligmosomoides polygyrus</name>
    <name type="common">Parasitic roundworm</name>
    <dbReference type="NCBI Taxonomy" id="6339"/>
    <lineage>
        <taxon>Eukaryota</taxon>
        <taxon>Metazoa</taxon>
        <taxon>Ecdysozoa</taxon>
        <taxon>Nematoda</taxon>
        <taxon>Chromadorea</taxon>
        <taxon>Rhabditida</taxon>
        <taxon>Rhabditina</taxon>
        <taxon>Rhabditomorpha</taxon>
        <taxon>Strongyloidea</taxon>
        <taxon>Heligmosomidae</taxon>
        <taxon>Heligmosomoides</taxon>
    </lineage>
</organism>
<dbReference type="EMBL" id="UZAH01000032">
    <property type="protein sequence ID" value="VDO18441.1"/>
    <property type="molecule type" value="Genomic_DNA"/>
</dbReference>
<dbReference type="GO" id="GO:0006384">
    <property type="term" value="P:transcription initiation at RNA polymerase III promoter"/>
    <property type="evidence" value="ECO:0007669"/>
    <property type="project" value="TreeGrafter"/>
</dbReference>
<dbReference type="GO" id="GO:0005666">
    <property type="term" value="C:RNA polymerase III complex"/>
    <property type="evidence" value="ECO:0007669"/>
    <property type="project" value="TreeGrafter"/>
</dbReference>
<evidence type="ECO:0000256" key="1">
    <source>
        <dbReference type="ARBA" id="ARBA00004123"/>
    </source>
</evidence>